<keyword evidence="8 12" id="KW-0812">Transmembrane</keyword>
<comment type="pathway">
    <text evidence="2 12">Glycolipid biosynthesis; glycosylphosphatidylinositol-anchor biosynthesis.</text>
</comment>
<evidence type="ECO:0000256" key="2">
    <source>
        <dbReference type="ARBA" id="ARBA00004687"/>
    </source>
</evidence>
<accession>A7TI68</accession>
<keyword evidence="9 12" id="KW-0256">Endoplasmic reticulum</keyword>
<dbReference type="GO" id="GO:0006506">
    <property type="term" value="P:GPI anchor biosynthetic process"/>
    <property type="evidence" value="ECO:0007669"/>
    <property type="project" value="UniProtKB-UniPathway"/>
</dbReference>
<keyword evidence="11 12" id="KW-0472">Membrane</keyword>
<keyword evidence="5 12" id="KW-0337">GPI-anchor biosynthesis</keyword>
<evidence type="ECO:0000256" key="1">
    <source>
        <dbReference type="ARBA" id="ARBA00004477"/>
    </source>
</evidence>
<dbReference type="GO" id="GO:0120563">
    <property type="term" value="F:dol-P-Man:Man(1)GlcN-acyl-PI alpha-1,6-mannosyltransferase activity"/>
    <property type="evidence" value="ECO:0007669"/>
    <property type="project" value="EnsemblFungi"/>
</dbReference>
<dbReference type="UniPathway" id="UPA00196"/>
<evidence type="ECO:0000256" key="11">
    <source>
        <dbReference type="ARBA" id="ARBA00023136"/>
    </source>
</evidence>
<dbReference type="InParanoid" id="A7TI68"/>
<comment type="caution">
    <text evidence="12">Lacks conserved residue(s) required for the propagation of feature annotation.</text>
</comment>
<protein>
    <recommendedName>
        <fullName evidence="4 12">GPI mannosyltransferase 2</fullName>
        <ecNumber evidence="12">2.4.1.-</ecNumber>
    </recommendedName>
</protein>
<dbReference type="RefSeq" id="XP_001645933.1">
    <property type="nucleotide sequence ID" value="XM_001645883.1"/>
</dbReference>
<feature type="transmembrane region" description="Helical" evidence="12">
    <location>
        <begin position="352"/>
        <end position="372"/>
    </location>
</feature>
<proteinExistence type="inferred from homology"/>
<evidence type="ECO:0000313" key="14">
    <source>
        <dbReference type="Proteomes" id="UP000000267"/>
    </source>
</evidence>
<keyword evidence="10 12" id="KW-1133">Transmembrane helix</keyword>
<evidence type="ECO:0000256" key="7">
    <source>
        <dbReference type="ARBA" id="ARBA00022679"/>
    </source>
</evidence>
<evidence type="ECO:0000256" key="3">
    <source>
        <dbReference type="ARBA" id="ARBA00008698"/>
    </source>
</evidence>
<dbReference type="Pfam" id="PF04188">
    <property type="entry name" value="Mannosyl_trans2"/>
    <property type="match status" value="2"/>
</dbReference>
<dbReference type="EMBL" id="DS480394">
    <property type="protein sequence ID" value="EDO18075.1"/>
    <property type="molecule type" value="Genomic_DNA"/>
</dbReference>
<evidence type="ECO:0000313" key="13">
    <source>
        <dbReference type="EMBL" id="EDO18075.1"/>
    </source>
</evidence>
<comment type="subcellular location">
    <subcellularLocation>
        <location evidence="1 12">Endoplasmic reticulum membrane</location>
        <topology evidence="1 12">Multi-pass membrane protein</topology>
    </subcellularLocation>
</comment>
<gene>
    <name evidence="13" type="ORF">Kpol_1045p62</name>
</gene>
<evidence type="ECO:0000256" key="9">
    <source>
        <dbReference type="ARBA" id="ARBA00022824"/>
    </source>
</evidence>
<dbReference type="GeneID" id="5546344"/>
<keyword evidence="7 12" id="KW-0808">Transferase</keyword>
<dbReference type="GO" id="GO:0120097">
    <property type="term" value="C:glycosylphosphatidylinositol-mannosyltransferase II complex"/>
    <property type="evidence" value="ECO:0007669"/>
    <property type="project" value="EnsemblFungi"/>
</dbReference>
<evidence type="ECO:0000256" key="6">
    <source>
        <dbReference type="ARBA" id="ARBA00022676"/>
    </source>
</evidence>
<feature type="transmembrane region" description="Helical" evidence="12">
    <location>
        <begin position="204"/>
        <end position="237"/>
    </location>
</feature>
<dbReference type="OrthoDB" id="10252502at2759"/>
<dbReference type="Proteomes" id="UP000000267">
    <property type="component" value="Unassembled WGS sequence"/>
</dbReference>
<feature type="transmembrane region" description="Helical" evidence="12">
    <location>
        <begin position="413"/>
        <end position="433"/>
    </location>
</feature>
<dbReference type="EC" id="2.4.1.-" evidence="12"/>
<evidence type="ECO:0000256" key="12">
    <source>
        <dbReference type="RuleBase" id="RU363112"/>
    </source>
</evidence>
<feature type="transmembrane region" description="Helical" evidence="12">
    <location>
        <begin position="249"/>
        <end position="268"/>
    </location>
</feature>
<evidence type="ECO:0000256" key="10">
    <source>
        <dbReference type="ARBA" id="ARBA00022989"/>
    </source>
</evidence>
<comment type="similarity">
    <text evidence="3 12">Belongs to the PIGV family.</text>
</comment>
<dbReference type="InterPro" id="IPR007315">
    <property type="entry name" value="PIG-V/Gpi18"/>
</dbReference>
<evidence type="ECO:0000256" key="5">
    <source>
        <dbReference type="ARBA" id="ARBA00022502"/>
    </source>
</evidence>
<dbReference type="HOGENOM" id="CLU_029048_0_0_1"/>
<evidence type="ECO:0000256" key="8">
    <source>
        <dbReference type="ARBA" id="ARBA00022692"/>
    </source>
</evidence>
<dbReference type="eggNOG" id="KOG2647">
    <property type="taxonomic scope" value="Eukaryota"/>
</dbReference>
<keyword evidence="6 12" id="KW-0328">Glycosyltransferase</keyword>
<dbReference type="PANTHER" id="PTHR12468">
    <property type="entry name" value="GPI MANNOSYLTRANSFERASE 2"/>
    <property type="match status" value="1"/>
</dbReference>
<dbReference type="GO" id="GO:0005789">
    <property type="term" value="C:endoplasmic reticulum membrane"/>
    <property type="evidence" value="ECO:0007669"/>
    <property type="project" value="UniProtKB-SubCell"/>
</dbReference>
<feature type="transmembrane region" description="Helical" evidence="12">
    <location>
        <begin position="320"/>
        <end position="340"/>
    </location>
</feature>
<feature type="transmembrane region" description="Helical" evidence="12">
    <location>
        <begin position="117"/>
        <end position="134"/>
    </location>
</feature>
<dbReference type="FunCoup" id="A7TI68">
    <property type="interactions" value="312"/>
</dbReference>
<dbReference type="PhylomeDB" id="A7TI68"/>
<name>A7TI68_VANPO</name>
<reference evidence="13 14" key="1">
    <citation type="journal article" date="2007" name="Proc. Natl. Acad. Sci. U.S.A.">
        <title>Independent sorting-out of thousands of duplicated gene pairs in two yeast species descended from a whole-genome duplication.</title>
        <authorList>
            <person name="Scannell D.R."/>
            <person name="Frank A.C."/>
            <person name="Conant G.C."/>
            <person name="Byrne K.P."/>
            <person name="Woolfit M."/>
            <person name="Wolfe K.H."/>
        </authorList>
    </citation>
    <scope>NUCLEOTIDE SEQUENCE [LARGE SCALE GENOMIC DNA]</scope>
    <source>
        <strain evidence="14">ATCC 22028 / DSM 70294 / BCRC 21397 / CBS 2163 / NBRC 10782 / NRRL Y-8283 / UCD 57-17</strain>
    </source>
</reference>
<feature type="transmembrane region" description="Helical" evidence="12">
    <location>
        <begin position="154"/>
        <end position="184"/>
    </location>
</feature>
<organism evidence="14">
    <name type="scientific">Vanderwaltozyma polyspora (strain ATCC 22028 / DSM 70294 / BCRC 21397 / CBS 2163 / NBRC 10782 / NRRL Y-8283 / UCD 57-17)</name>
    <name type="common">Kluyveromyces polysporus</name>
    <dbReference type="NCBI Taxonomy" id="436907"/>
    <lineage>
        <taxon>Eukaryota</taxon>
        <taxon>Fungi</taxon>
        <taxon>Dikarya</taxon>
        <taxon>Ascomycota</taxon>
        <taxon>Saccharomycotina</taxon>
        <taxon>Saccharomycetes</taxon>
        <taxon>Saccharomycetales</taxon>
        <taxon>Saccharomycetaceae</taxon>
        <taxon>Vanderwaltozyma</taxon>
    </lineage>
</organism>
<comment type="function">
    <text evidence="12">Mannosyltransferase involved in glycosylphosphatidylinositol-anchor biosynthesis.</text>
</comment>
<dbReference type="PANTHER" id="PTHR12468:SF2">
    <property type="entry name" value="GPI MANNOSYLTRANSFERASE 2"/>
    <property type="match status" value="1"/>
</dbReference>
<dbReference type="OMA" id="CEWTLPS"/>
<evidence type="ECO:0000256" key="4">
    <source>
        <dbReference type="ARBA" id="ARBA00013795"/>
    </source>
</evidence>
<dbReference type="AlphaFoldDB" id="A7TI68"/>
<keyword evidence="14" id="KW-1185">Reference proteome</keyword>
<dbReference type="KEGG" id="vpo:Kpol_1045p62"/>
<sequence>MLADITKVFVSVRFVQYLLIYLSPNTQFDTSTELLLKELGVSNDSLNEFWNINLWNKLLSWDSVFFLKRIVSQQGTTIQYEHERAFSIIWCELIRYFTSYSIDLYYSLKIAVVIENLLFYISTIVLYYLTVITFNNNNVSSNNLSHKIARKTSLLFIISGFSGYVTGIYSEPLSFCLTFIGMFARQYSISIITSNDMDINWCKWPLYSIVSTMCFTLATVNRSNCILLGLFYIFDLIKLVSVKKYQRAIFFPLLSGLIMLTHLLYYYYYIPFNTYCPERGEWCQTQIIKSLPFTKISFYNFIQLHYWNVGFLKYWTLNNIPNFLFAIPNIIVLSYSTIYFTKIYPLVNLTPLVWITRTLVILLLFFAHTQIINRVSSFIPLHLWYLADRLVKNTIIKKDDNEELKGDDKIVKIYIYWLIIWIPLQTILFACFLPPA</sequence>
<dbReference type="STRING" id="436907.A7TI68"/>